<dbReference type="PROSITE" id="PS50833">
    <property type="entry name" value="BRIX"/>
    <property type="match status" value="1"/>
</dbReference>
<dbReference type="PANTHER" id="PTHR22734">
    <property type="entry name" value="U3 SMALL NUCLEOLAR RIBONUCLEOPROTEIN PROTEIN IMP4"/>
    <property type="match status" value="1"/>
</dbReference>
<evidence type="ECO:0000313" key="3">
    <source>
        <dbReference type="EMBL" id="CAK7899311.1"/>
    </source>
</evidence>
<feature type="domain" description="Brix" evidence="2">
    <location>
        <begin position="79"/>
        <end position="260"/>
    </location>
</feature>
<keyword evidence="4" id="KW-1185">Reference proteome</keyword>
<dbReference type="PANTHER" id="PTHR22734:SF2">
    <property type="entry name" value="U3 SMALL NUCLEOLAR RIBONUCLEOPROTEIN PROTEIN IMP4"/>
    <property type="match status" value="1"/>
</dbReference>
<gene>
    <name evidence="3" type="primary">IMP4</name>
    <name evidence="3" type="ORF">CAAN4_C02146</name>
</gene>
<evidence type="ECO:0000259" key="2">
    <source>
        <dbReference type="PROSITE" id="PS50833"/>
    </source>
</evidence>
<evidence type="ECO:0000313" key="4">
    <source>
        <dbReference type="Proteomes" id="UP001497600"/>
    </source>
</evidence>
<sequence>MIRKQARERREYLYRKALELQESSQTEKRQQLKAALASGKALPKDIAEDEQLRKDFIYDESQQEAIDDEYSALSGISEPKIVVTTSRDPSTRLSQFTKEIKLLFPNSIRLNRGNYVMPELVKACKSAGTTDLVVIHEHRGVPTSLTISHFPHGPTAFFTLHNVVLRHDIPDVGNQSEAYPHLIFDNFTSTLGARVVNIMKHLFPPGVKKDSSRVITFKNDGDFISTRQHVYVKTRDGVELAEIGPRFEMRLFELRLGTLDNKDADIEWQLRRFVRTANRKDYLAN</sequence>
<name>A0ABP0E8Z6_9ASCO</name>
<dbReference type="Pfam" id="PF04427">
    <property type="entry name" value="Brix"/>
    <property type="match status" value="1"/>
</dbReference>
<dbReference type="GO" id="GO:1990904">
    <property type="term" value="C:ribonucleoprotein complex"/>
    <property type="evidence" value="ECO:0007669"/>
    <property type="project" value="UniProtKB-KW"/>
</dbReference>
<evidence type="ECO:0000256" key="1">
    <source>
        <dbReference type="ARBA" id="ARBA00040513"/>
    </source>
</evidence>
<dbReference type="InterPro" id="IPR007109">
    <property type="entry name" value="Brix"/>
</dbReference>
<dbReference type="SMART" id="SM00879">
    <property type="entry name" value="Brix"/>
    <property type="match status" value="1"/>
</dbReference>
<organism evidence="3 4">
    <name type="scientific">[Candida] anglica</name>
    <dbReference type="NCBI Taxonomy" id="148631"/>
    <lineage>
        <taxon>Eukaryota</taxon>
        <taxon>Fungi</taxon>
        <taxon>Dikarya</taxon>
        <taxon>Ascomycota</taxon>
        <taxon>Saccharomycotina</taxon>
        <taxon>Pichiomycetes</taxon>
        <taxon>Debaryomycetaceae</taxon>
        <taxon>Kurtzmaniella</taxon>
    </lineage>
</organism>
<accession>A0ABP0E8Z6</accession>
<protein>
    <recommendedName>
        <fullName evidence="1">U3 small nucleolar ribonucleoprotein protein IMP4</fullName>
    </recommendedName>
</protein>
<proteinExistence type="predicted"/>
<dbReference type="InterPro" id="IPR044281">
    <property type="entry name" value="IMP4/RPF1"/>
</dbReference>
<dbReference type="SUPFAM" id="SSF52954">
    <property type="entry name" value="Class II aaRS ABD-related"/>
    <property type="match status" value="1"/>
</dbReference>
<dbReference type="Proteomes" id="UP001497600">
    <property type="component" value="Chromosome C"/>
</dbReference>
<dbReference type="Gene3D" id="3.40.50.10480">
    <property type="entry name" value="Probable brix-domain ribosomal biogenesis protein"/>
    <property type="match status" value="1"/>
</dbReference>
<keyword evidence="3" id="KW-0687">Ribonucleoprotein</keyword>
<reference evidence="3 4" key="1">
    <citation type="submission" date="2024-01" db="EMBL/GenBank/DDBJ databases">
        <authorList>
            <consortium name="Genoscope - CEA"/>
            <person name="William W."/>
        </authorList>
    </citation>
    <scope>NUCLEOTIDE SEQUENCE [LARGE SCALE GENOMIC DNA]</scope>
    <source>
        <strain evidence="3 4">29B2s-10</strain>
    </source>
</reference>
<dbReference type="EMBL" id="OZ004255">
    <property type="protein sequence ID" value="CAK7899311.1"/>
    <property type="molecule type" value="Genomic_DNA"/>
</dbReference>